<name>A0A4V5NIB5_9PEZI</name>
<dbReference type="OrthoDB" id="10676180at2759"/>
<feature type="region of interest" description="Disordered" evidence="1">
    <location>
        <begin position="1"/>
        <end position="47"/>
    </location>
</feature>
<dbReference type="Proteomes" id="UP000309340">
    <property type="component" value="Unassembled WGS sequence"/>
</dbReference>
<reference evidence="2 3" key="1">
    <citation type="submission" date="2017-03" db="EMBL/GenBank/DDBJ databases">
        <title>Genomes of endolithic fungi from Antarctica.</title>
        <authorList>
            <person name="Coleine C."/>
            <person name="Masonjones S."/>
            <person name="Stajich J.E."/>
        </authorList>
    </citation>
    <scope>NUCLEOTIDE SEQUENCE [LARGE SCALE GENOMIC DNA]</scope>
    <source>
        <strain evidence="2 3">CCFEE 5184</strain>
    </source>
</reference>
<proteinExistence type="predicted"/>
<dbReference type="AlphaFoldDB" id="A0A4V5NIB5"/>
<feature type="compositionally biased region" description="Basic and acidic residues" evidence="1">
    <location>
        <begin position="36"/>
        <end position="47"/>
    </location>
</feature>
<keyword evidence="3" id="KW-1185">Reference proteome</keyword>
<dbReference type="EMBL" id="NAJQ01000281">
    <property type="protein sequence ID" value="TKA73059.1"/>
    <property type="molecule type" value="Genomic_DNA"/>
</dbReference>
<sequence length="493" mass="53904">MLKECNDVLGIKQEPVSDDTSYDDSDYEPPDWTDMADVKHPPPSHVDKKAMAMRSTTAPDEAPAAFEDKSLNACLEVLQHTQPDRDLYSSAVREVLQHARESPEQAGSVMAALSLRLTHDKLDPIVSALDEVACCHHAVGLAATISKASTSTPSALRCTLSAFYHALPAGLRTSLPEVLVDFICTPSHDAARSALTPPSSVQYHGTPDTVASRPSDVDRDVVKRRRIKALMVTPTARSTSEDEPVQLQPDGHEHTTSRTPLPTVDATAAAQPRSSQQGPSNGEDWPAPTLIPFKNSNKTPQMVLYTIDAPGIPVTNLTAEQLVSACAAVLGRTNVKQARQLNRHVWIVIMRDCGITALAQKLSIQLQGCSLTAEYCLYRPPRVFTWQVPHGTLPAIEVGRRLKAAFEVDHSDLEIRYRHVKPIGDDPTDLACFFARFNRPPWLSSFFVPVRLRGAIVQAWFKPLNYSAPCVVCKDTKHPKVSVCGGAKPIKGL</sequence>
<evidence type="ECO:0000256" key="1">
    <source>
        <dbReference type="SAM" id="MobiDB-lite"/>
    </source>
</evidence>
<comment type="caution">
    <text evidence="2">The sequence shown here is derived from an EMBL/GenBank/DDBJ whole genome shotgun (WGS) entry which is preliminary data.</text>
</comment>
<protein>
    <submittedName>
        <fullName evidence="2">Uncharacterized protein</fullName>
    </submittedName>
</protein>
<feature type="compositionally biased region" description="Acidic residues" evidence="1">
    <location>
        <begin position="16"/>
        <end position="31"/>
    </location>
</feature>
<evidence type="ECO:0000313" key="2">
    <source>
        <dbReference type="EMBL" id="TKA73059.1"/>
    </source>
</evidence>
<organism evidence="2 3">
    <name type="scientific">Friedmanniomyces simplex</name>
    <dbReference type="NCBI Taxonomy" id="329884"/>
    <lineage>
        <taxon>Eukaryota</taxon>
        <taxon>Fungi</taxon>
        <taxon>Dikarya</taxon>
        <taxon>Ascomycota</taxon>
        <taxon>Pezizomycotina</taxon>
        <taxon>Dothideomycetes</taxon>
        <taxon>Dothideomycetidae</taxon>
        <taxon>Mycosphaerellales</taxon>
        <taxon>Teratosphaeriaceae</taxon>
        <taxon>Friedmanniomyces</taxon>
    </lineage>
</organism>
<gene>
    <name evidence="2" type="ORF">B0A55_09497</name>
</gene>
<feature type="region of interest" description="Disordered" evidence="1">
    <location>
        <begin position="191"/>
        <end position="290"/>
    </location>
</feature>
<evidence type="ECO:0000313" key="3">
    <source>
        <dbReference type="Proteomes" id="UP000309340"/>
    </source>
</evidence>
<accession>A0A4V5NIB5</accession>